<sequence>MIQEINSSLQEKLTNLGFFPDLVQAQIGGITSGTTEDDSDKLVFKINMQENGRNDSGTYRIDGVRGNAAYTLFYQAEGEPTPSYTIGIVDLSGTTEIEQGVNDTFIMDVDGVEKQIVLQPGTYNSTTLLSEINSQLTAVNANVTASYFDIRLKLSSNEVG</sequence>
<evidence type="ECO:0000313" key="1">
    <source>
        <dbReference type="EMBL" id="MEL3958751.1"/>
    </source>
</evidence>
<dbReference type="Proteomes" id="UP001459714">
    <property type="component" value="Unassembled WGS sequence"/>
</dbReference>
<organism evidence="1 2">
    <name type="scientific">Caldifermentibacillus hisashii</name>
    <dbReference type="NCBI Taxonomy" id="996558"/>
    <lineage>
        <taxon>Bacteria</taxon>
        <taxon>Bacillati</taxon>
        <taxon>Bacillota</taxon>
        <taxon>Bacilli</taxon>
        <taxon>Bacillales</taxon>
        <taxon>Bacillaceae</taxon>
        <taxon>Caldifermentibacillus</taxon>
    </lineage>
</organism>
<reference evidence="1 2" key="1">
    <citation type="submission" date="2024-03" db="EMBL/GenBank/DDBJ databases">
        <title>Bacilli Hybrid Assemblies.</title>
        <authorList>
            <person name="Kovac J."/>
        </authorList>
    </citation>
    <scope>NUCLEOTIDE SEQUENCE [LARGE SCALE GENOMIC DNA]</scope>
    <source>
        <strain evidence="1 2">FSL M8-0022</strain>
    </source>
</reference>
<comment type="caution">
    <text evidence="1">The sequence shown here is derived from an EMBL/GenBank/DDBJ whole genome shotgun (WGS) entry which is preliminary data.</text>
</comment>
<protein>
    <submittedName>
        <fullName evidence="1">Uncharacterized protein</fullName>
    </submittedName>
</protein>
<gene>
    <name evidence="1" type="ORF">NST17_16450</name>
</gene>
<keyword evidence="2" id="KW-1185">Reference proteome</keyword>
<dbReference type="EMBL" id="JBBYAK010000001">
    <property type="protein sequence ID" value="MEL3958751.1"/>
    <property type="molecule type" value="Genomic_DNA"/>
</dbReference>
<name>A0ABU9K0X1_9BACI</name>
<dbReference type="RefSeq" id="WP_342020646.1">
    <property type="nucleotide sequence ID" value="NZ_JBBYAK010000001.1"/>
</dbReference>
<accession>A0ABU9K0X1</accession>
<evidence type="ECO:0000313" key="2">
    <source>
        <dbReference type="Proteomes" id="UP001459714"/>
    </source>
</evidence>
<proteinExistence type="predicted"/>